<dbReference type="EMBL" id="CP035928">
    <property type="protein sequence ID" value="QEP33198.1"/>
    <property type="molecule type" value="Genomic_DNA"/>
</dbReference>
<protein>
    <submittedName>
        <fullName evidence="1">Molybdenum-pterin binding domain-containing protein</fullName>
    </submittedName>
</protein>
<name>A0A5C2H4U4_9BACT</name>
<keyword evidence="2" id="KW-1185">Reference proteome</keyword>
<sequence length="133" mass="15124">MNKIKAKVTKVEKIDSLHIVSFDFDGILLKMMSLELSEKIQIDTSVILAVKPTHVTFAKNFQGYISITNQFRARIKKINNGKLLSSAIFETKNTLIESVFTTTSLRQMNLQLHDEFTIMIKASDISIKEICND</sequence>
<dbReference type="OrthoDB" id="5339701at2"/>
<proteinExistence type="predicted"/>
<reference evidence="1 2" key="3">
    <citation type="submission" date="2019-09" db="EMBL/GenBank/DDBJ databases">
        <title>Taxonomic note: a critical rebuttal of the proposed division of the genus Arcobacter into six genera, emended descriptions of Arcobacter anaerophilus and the genus Arcobacter, and an assessment of genus-level boundaries for Epsilonproteobacteria using in silico genomic comparator tools.</title>
        <authorList>
            <person name="On S.L.W."/>
            <person name="Miller W.G."/>
            <person name="Biggs P."/>
            <person name="Cornelius A."/>
            <person name="Vandamme P."/>
        </authorList>
    </citation>
    <scope>NUCLEOTIDE SEQUENCE [LARGE SCALE GENOMIC DNA]</scope>
    <source>
        <strain evidence="1 2">LMG 26638</strain>
    </source>
</reference>
<dbReference type="Gene3D" id="2.40.50.100">
    <property type="match status" value="1"/>
</dbReference>
<dbReference type="AlphaFoldDB" id="A0A5C2H4U4"/>
<dbReference type="KEGG" id="apai:APAC_0025"/>
<accession>A0A5C2H4U4</accession>
<gene>
    <name evidence="1" type="ORF">APAC_0025</name>
</gene>
<organism evidence="1 2">
    <name type="scientific">Malaciobacter pacificus</name>
    <dbReference type="NCBI Taxonomy" id="1080223"/>
    <lineage>
        <taxon>Bacteria</taxon>
        <taxon>Pseudomonadati</taxon>
        <taxon>Campylobacterota</taxon>
        <taxon>Epsilonproteobacteria</taxon>
        <taxon>Campylobacterales</taxon>
        <taxon>Arcobacteraceae</taxon>
        <taxon>Malaciobacter</taxon>
    </lineage>
</organism>
<dbReference type="SUPFAM" id="SSF50331">
    <property type="entry name" value="MOP-like"/>
    <property type="match status" value="1"/>
</dbReference>
<dbReference type="RefSeq" id="WP_130232171.1">
    <property type="nucleotide sequence ID" value="NZ_BMEF01000037.1"/>
</dbReference>
<dbReference type="InterPro" id="IPR008995">
    <property type="entry name" value="Mo/tungstate-bd_C_term_dom"/>
</dbReference>
<evidence type="ECO:0000313" key="1">
    <source>
        <dbReference type="EMBL" id="QEP33198.1"/>
    </source>
</evidence>
<reference evidence="1 2" key="1">
    <citation type="submission" date="2019-09" db="EMBL/GenBank/DDBJ databases">
        <title>Complete genome sequencing of four Arcobacter species reveals a diverse suite of mobile elements.</title>
        <authorList>
            <person name="Miller W.G."/>
            <person name="Yee E."/>
            <person name="Bono J.L."/>
        </authorList>
    </citation>
    <scope>NUCLEOTIDE SEQUENCE [LARGE SCALE GENOMIC DNA]</scope>
    <source>
        <strain evidence="1 2">LMG 26638</strain>
    </source>
</reference>
<dbReference type="Proteomes" id="UP000322726">
    <property type="component" value="Chromosome"/>
</dbReference>
<reference evidence="2" key="2">
    <citation type="submission" date="2019-09" db="EMBL/GenBank/DDBJ databases">
        <title>Complete genome sequencing of four Arcobacter species reveals a diverse suite of mobile elements.</title>
        <authorList>
            <person name="On S.L.W."/>
            <person name="Miller W.G."/>
            <person name="Biggs P."/>
            <person name="Cornelius A."/>
            <person name="Vandamme P."/>
        </authorList>
    </citation>
    <scope>NUCLEOTIDE SEQUENCE [LARGE SCALE GENOMIC DNA]</scope>
    <source>
        <strain evidence="2">LMG 26638</strain>
    </source>
</reference>
<evidence type="ECO:0000313" key="2">
    <source>
        <dbReference type="Proteomes" id="UP000322726"/>
    </source>
</evidence>